<feature type="region of interest" description="Disordered" evidence="1">
    <location>
        <begin position="16"/>
        <end position="115"/>
    </location>
</feature>
<organism evidence="2">
    <name type="scientific">Arundo donax</name>
    <name type="common">Giant reed</name>
    <name type="synonym">Donax arundinaceus</name>
    <dbReference type="NCBI Taxonomy" id="35708"/>
    <lineage>
        <taxon>Eukaryota</taxon>
        <taxon>Viridiplantae</taxon>
        <taxon>Streptophyta</taxon>
        <taxon>Embryophyta</taxon>
        <taxon>Tracheophyta</taxon>
        <taxon>Spermatophyta</taxon>
        <taxon>Magnoliopsida</taxon>
        <taxon>Liliopsida</taxon>
        <taxon>Poales</taxon>
        <taxon>Poaceae</taxon>
        <taxon>PACMAD clade</taxon>
        <taxon>Arundinoideae</taxon>
        <taxon>Arundineae</taxon>
        <taxon>Arundo</taxon>
    </lineage>
</organism>
<reference evidence="2" key="2">
    <citation type="journal article" date="2015" name="Data Brief">
        <title>Shoot transcriptome of the giant reed, Arundo donax.</title>
        <authorList>
            <person name="Barrero R.A."/>
            <person name="Guerrero F.D."/>
            <person name="Moolhuijzen P."/>
            <person name="Goolsby J.A."/>
            <person name="Tidwell J."/>
            <person name="Bellgard S.E."/>
            <person name="Bellgard M.I."/>
        </authorList>
    </citation>
    <scope>NUCLEOTIDE SEQUENCE</scope>
    <source>
        <tissue evidence="2">Shoot tissue taken approximately 20 cm above the soil surface</tissue>
    </source>
</reference>
<proteinExistence type="predicted"/>
<feature type="compositionally biased region" description="Basic and acidic residues" evidence="1">
    <location>
        <begin position="34"/>
        <end position="56"/>
    </location>
</feature>
<evidence type="ECO:0000256" key="1">
    <source>
        <dbReference type="SAM" id="MobiDB-lite"/>
    </source>
</evidence>
<dbReference type="AlphaFoldDB" id="A0A0A9CIM0"/>
<protein>
    <submittedName>
        <fullName evidence="2">Uncharacterized protein</fullName>
    </submittedName>
</protein>
<accession>A0A0A9CIM0</accession>
<feature type="region of interest" description="Disordered" evidence="1">
    <location>
        <begin position="375"/>
        <end position="398"/>
    </location>
</feature>
<sequence>MKDSLVDSLQVEQRFVSANTENPKEVTNVPGEIRQPEDTKVSERELKVENLGKDGLQDMPISNAEESLIGHEPANSKGDANFSNTSQEPTNSGTDGAAIEFSGSTGSAKAEESGKSDMEFFDEALPSSIESIVVTASATNAGSLEGVGSEKSKPNLLLSNDLREMPNKKLSAAAPPFNPSPPAVLSPLAGNIGLPPPGAIPGVGPWPVNVSMHPGHSTMVPSGPSLCTSPHHLYPPAPRSPNLMHPVPFIYPPYSQPQVVPSTTFPMNTNMFRPNHYGWQPYISPAASEFVPVSAWSSGHTVDFIPTPHIVDPISQSLADKHIQSDAAVVSIGPSLDSNTVVAKEEIETPQVIGSGNLISNKHDDQDKQDAVGIKQNPDMQGENTHDTGVVKHSRSNMKNEDEGSFRIYVKGKSRRKQTLRIPMSLLNKTYGSRSFKLVYNKVVRENDIFRPPSVSFAEVVSSGN</sequence>
<dbReference type="EMBL" id="GBRH01221796">
    <property type="protein sequence ID" value="JAD76099.1"/>
    <property type="molecule type" value="Transcribed_RNA"/>
</dbReference>
<feature type="compositionally biased region" description="Polar residues" evidence="1">
    <location>
        <begin position="81"/>
        <end position="94"/>
    </location>
</feature>
<name>A0A0A9CIM0_ARUDO</name>
<evidence type="ECO:0000313" key="2">
    <source>
        <dbReference type="EMBL" id="JAD76099.1"/>
    </source>
</evidence>
<reference evidence="2" key="1">
    <citation type="submission" date="2014-09" db="EMBL/GenBank/DDBJ databases">
        <authorList>
            <person name="Magalhaes I.L.F."/>
            <person name="Oliveira U."/>
            <person name="Santos F.R."/>
            <person name="Vidigal T.H.D.A."/>
            <person name="Brescovit A.D."/>
            <person name="Santos A.J."/>
        </authorList>
    </citation>
    <scope>NUCLEOTIDE SEQUENCE</scope>
    <source>
        <tissue evidence="2">Shoot tissue taken approximately 20 cm above the soil surface</tissue>
    </source>
</reference>